<comment type="caution">
    <text evidence="1">The sequence shown here is derived from an EMBL/GenBank/DDBJ whole genome shotgun (WGS) entry which is preliminary data.</text>
</comment>
<dbReference type="Proteomes" id="UP001177021">
    <property type="component" value="Unassembled WGS sequence"/>
</dbReference>
<sequence>MATSSKFDPSSSSPNRPLYTAQRGSNIAASLDRSCSFRECTENPILSSLPNMLRSSSPATHGDVESFFNYMHFDQKLLVLDPKV</sequence>
<keyword evidence="2" id="KW-1185">Reference proteome</keyword>
<name>A0ACB0LIB9_TRIPR</name>
<dbReference type="EMBL" id="CASHSV030000513">
    <property type="protein sequence ID" value="CAJ2668131.1"/>
    <property type="molecule type" value="Genomic_DNA"/>
</dbReference>
<accession>A0ACB0LIB9</accession>
<proteinExistence type="predicted"/>
<evidence type="ECO:0000313" key="2">
    <source>
        <dbReference type="Proteomes" id="UP001177021"/>
    </source>
</evidence>
<protein>
    <submittedName>
        <fullName evidence="1">Uncharacterized protein</fullName>
    </submittedName>
</protein>
<evidence type="ECO:0000313" key="1">
    <source>
        <dbReference type="EMBL" id="CAJ2668131.1"/>
    </source>
</evidence>
<reference evidence="1" key="1">
    <citation type="submission" date="2023-10" db="EMBL/GenBank/DDBJ databases">
        <authorList>
            <person name="Rodriguez Cubillos JULIANA M."/>
            <person name="De Vega J."/>
        </authorList>
    </citation>
    <scope>NUCLEOTIDE SEQUENCE</scope>
</reference>
<gene>
    <name evidence="1" type="ORF">MILVUS5_LOCUS32585</name>
</gene>
<organism evidence="1 2">
    <name type="scientific">Trifolium pratense</name>
    <name type="common">Red clover</name>
    <dbReference type="NCBI Taxonomy" id="57577"/>
    <lineage>
        <taxon>Eukaryota</taxon>
        <taxon>Viridiplantae</taxon>
        <taxon>Streptophyta</taxon>
        <taxon>Embryophyta</taxon>
        <taxon>Tracheophyta</taxon>
        <taxon>Spermatophyta</taxon>
        <taxon>Magnoliopsida</taxon>
        <taxon>eudicotyledons</taxon>
        <taxon>Gunneridae</taxon>
        <taxon>Pentapetalae</taxon>
        <taxon>rosids</taxon>
        <taxon>fabids</taxon>
        <taxon>Fabales</taxon>
        <taxon>Fabaceae</taxon>
        <taxon>Papilionoideae</taxon>
        <taxon>50 kb inversion clade</taxon>
        <taxon>NPAAA clade</taxon>
        <taxon>Hologalegina</taxon>
        <taxon>IRL clade</taxon>
        <taxon>Trifolieae</taxon>
        <taxon>Trifolium</taxon>
    </lineage>
</organism>